<feature type="compositionally biased region" description="Basic and acidic residues" evidence="1">
    <location>
        <begin position="221"/>
        <end position="233"/>
    </location>
</feature>
<dbReference type="RefSeq" id="WP_009481654.1">
    <property type="nucleotide sequence ID" value="NZ_BAFE01000027.1"/>
</dbReference>
<proteinExistence type="predicted"/>
<dbReference type="AlphaFoldDB" id="H5UPV1"/>
<dbReference type="EMBL" id="BAFE01000027">
    <property type="protein sequence ID" value="GAB47756.1"/>
    <property type="molecule type" value="Genomic_DNA"/>
</dbReference>
<protein>
    <submittedName>
        <fullName evidence="2">Uncharacterized protein</fullName>
    </submittedName>
</protein>
<evidence type="ECO:0000313" key="2">
    <source>
        <dbReference type="EMBL" id="GAB47756.1"/>
    </source>
</evidence>
<reference evidence="2 3" key="1">
    <citation type="submission" date="2012-02" db="EMBL/GenBank/DDBJ databases">
        <title>Whole genome shotgun sequence of Mobilicoccus pelagius NBRC 104925.</title>
        <authorList>
            <person name="Yoshida Y."/>
            <person name="Hosoyama A."/>
            <person name="Tsuchikane K."/>
            <person name="Katsumata H."/>
            <person name="Yamazaki S."/>
            <person name="Fujita N."/>
        </authorList>
    </citation>
    <scope>NUCLEOTIDE SEQUENCE [LARGE SCALE GENOMIC DNA]</scope>
    <source>
        <strain evidence="2 3">NBRC 104925</strain>
    </source>
</reference>
<organism evidence="2 3">
    <name type="scientific">Mobilicoccus pelagius NBRC 104925</name>
    <dbReference type="NCBI Taxonomy" id="1089455"/>
    <lineage>
        <taxon>Bacteria</taxon>
        <taxon>Bacillati</taxon>
        <taxon>Actinomycetota</taxon>
        <taxon>Actinomycetes</taxon>
        <taxon>Micrococcales</taxon>
        <taxon>Dermatophilaceae</taxon>
        <taxon>Mobilicoccus</taxon>
    </lineage>
</organism>
<feature type="region of interest" description="Disordered" evidence="1">
    <location>
        <begin position="200"/>
        <end position="235"/>
    </location>
</feature>
<accession>H5UPV1</accession>
<name>H5UPV1_9MICO</name>
<keyword evidence="3" id="KW-1185">Reference proteome</keyword>
<evidence type="ECO:0000256" key="1">
    <source>
        <dbReference type="SAM" id="MobiDB-lite"/>
    </source>
</evidence>
<dbReference type="OrthoDB" id="4954868at2"/>
<dbReference type="Proteomes" id="UP000004367">
    <property type="component" value="Unassembled WGS sequence"/>
</dbReference>
<dbReference type="STRING" id="1089455.MOPEL_029_00350"/>
<comment type="caution">
    <text evidence="2">The sequence shown here is derived from an EMBL/GenBank/DDBJ whole genome shotgun (WGS) entry which is preliminary data.</text>
</comment>
<dbReference type="Pfam" id="PF13830">
    <property type="entry name" value="DUF4192"/>
    <property type="match status" value="1"/>
</dbReference>
<gene>
    <name evidence="2" type="ORF">MOPEL_029_00350</name>
</gene>
<evidence type="ECO:0000313" key="3">
    <source>
        <dbReference type="Proteomes" id="UP000004367"/>
    </source>
</evidence>
<sequence length="250" mass="26734">MTPLRSLPDLLAFLPYHVGFELRDALVVLGLEKARLALVERADLPDSWPLHPEVLVRLVGGVRRLAPCLDTVLVVAYTTGADPAPALPLLVHALDDITVATTRAVVVSGSTWREWDDDVPRPLPEPADVPLVAEYVGRGIAPLSDRAALRTALARTPSPEVDAAVRTLVAHGVHTGAGFRAWNRLVAAGVDLPGPFPGPTEHTCSGGAAGRLPPRGGRALHGGDLRRDGDTPRVRRGACRSFRRGHRHVD</sequence>
<dbReference type="InterPro" id="IPR025447">
    <property type="entry name" value="DUF4192"/>
</dbReference>